<evidence type="ECO:0000256" key="6">
    <source>
        <dbReference type="ARBA" id="ARBA00023136"/>
    </source>
</evidence>
<keyword evidence="8 12" id="KW-0594">Phospholipid biosynthesis</keyword>
<dbReference type="AlphaFoldDB" id="A0A1H8AS54"/>
<dbReference type="EMBL" id="FOCQ01000001">
    <property type="protein sequence ID" value="SEM72337.1"/>
    <property type="molecule type" value="Genomic_DNA"/>
</dbReference>
<evidence type="ECO:0000256" key="5">
    <source>
        <dbReference type="ARBA" id="ARBA00023098"/>
    </source>
</evidence>
<keyword evidence="5 12" id="KW-0443">Lipid metabolism</keyword>
<dbReference type="GO" id="GO:0005886">
    <property type="term" value="C:plasma membrane"/>
    <property type="evidence" value="ECO:0007669"/>
    <property type="project" value="UniProtKB-SubCell"/>
</dbReference>
<dbReference type="RefSeq" id="WP_089964553.1">
    <property type="nucleotide sequence ID" value="NZ_FOCQ01000001.1"/>
</dbReference>
<evidence type="ECO:0000256" key="2">
    <source>
        <dbReference type="ARBA" id="ARBA00022475"/>
    </source>
</evidence>
<feature type="site" description="Cleavage (non-hydrolytic); by autocatalysis" evidence="12">
    <location>
        <begin position="246"/>
        <end position="247"/>
    </location>
</feature>
<name>A0A1H8AS54_9BACL</name>
<sequence length="285" mass="32382">MNRSLSRMFWRWLPKKKISRWAGAFAKHPASRHLIPWYIKHFDIDLTPVKRPVHEFENLLEFFIRELHPETRPIDPNEDVVVSPVDGTISQIGSIQNGTLIQAKGVTYSVEQLLGRDQEYAGKFTGGKFVTIYLSPRDYHRIHMPVSGTVEELTYIPGDLYPVNETGVKLIPGLFARNERVISYIQTRHGHLALVKVGATNVGSIKVVFDENVATNPQVSKMLEHKQYKDAVVLEKGEELGRFEFGSTVILLFERNQIEWTIDAVPGTKVQMGQSLARFLTAEGE</sequence>
<comment type="PTM">
    <text evidence="12">Is synthesized initially as an inactive proenzyme. Formation of the active enzyme involves a self-maturation process in which the active site pyruvoyl group is generated from an internal serine residue via an autocatalytic post-translational modification. Two non-identical subunits are generated from the proenzyme in this reaction, and the pyruvate is formed at the N-terminus of the alpha chain, which is derived from the carboxyl end of the proenzyme. The autoendoproteolytic cleavage occurs by a canonical serine protease mechanism, in which the side chain hydroxyl group of the serine supplies its oxygen atom to form the C-terminus of the beta chain, while the remainder of the serine residue undergoes an oxidative deamination to produce ammonia and the pyruvoyl prosthetic group on the alpha chain. During this reaction, the Ser that is part of the protease active site of the proenzyme becomes the pyruvoyl prosthetic group, which constitutes an essential element of the active site of the mature decarboxylase.</text>
</comment>
<comment type="pathway">
    <text evidence="1">Lipid metabolism.</text>
</comment>
<comment type="subcellular location">
    <subcellularLocation>
        <location evidence="12">Cell membrane</location>
        <topology evidence="12">Peripheral membrane protein</topology>
    </subcellularLocation>
</comment>
<protein>
    <recommendedName>
        <fullName evidence="12">Phosphatidylserine decarboxylase proenzyme</fullName>
        <ecNumber evidence="12">4.1.1.65</ecNumber>
    </recommendedName>
    <component>
        <recommendedName>
            <fullName evidence="12">Phosphatidylserine decarboxylase alpha chain</fullName>
        </recommendedName>
    </component>
    <component>
        <recommendedName>
            <fullName evidence="12">Phosphatidylserine decarboxylase beta chain</fullName>
        </recommendedName>
    </component>
</protein>
<comment type="function">
    <text evidence="12">Catalyzes the formation of phosphatidylethanolamine (PtdEtn) from phosphatidylserine (PtdSer).</text>
</comment>
<keyword evidence="3 12" id="KW-0444">Lipid biosynthesis</keyword>
<keyword evidence="4 12" id="KW-0210">Decarboxylase</keyword>
<dbReference type="Pfam" id="PF02666">
    <property type="entry name" value="PS_Dcarbxylase"/>
    <property type="match status" value="1"/>
</dbReference>
<accession>A0A1H8AS54</accession>
<dbReference type="InterPro" id="IPR033178">
    <property type="entry name" value="PSD_type1_pro"/>
</dbReference>
<keyword evidence="11 12" id="KW-0670">Pyruvate</keyword>
<gene>
    <name evidence="12" type="primary">psd</name>
    <name evidence="13" type="ORF">SAMN05444955_101266</name>
</gene>
<dbReference type="PANTHER" id="PTHR10067:SF6">
    <property type="entry name" value="PHOSPHATIDYLSERINE DECARBOXYLASE PROENZYME, MITOCHONDRIAL"/>
    <property type="match status" value="1"/>
</dbReference>
<feature type="active site" description="Charge relay system; for autoendoproteolytic cleavage activity" evidence="12">
    <location>
        <position position="247"/>
    </location>
</feature>
<evidence type="ECO:0000256" key="3">
    <source>
        <dbReference type="ARBA" id="ARBA00022516"/>
    </source>
</evidence>
<reference evidence="13 14" key="1">
    <citation type="submission" date="2016-10" db="EMBL/GenBank/DDBJ databases">
        <authorList>
            <person name="de Groot N.N."/>
        </authorList>
    </citation>
    <scope>NUCLEOTIDE SEQUENCE [LARGE SCALE GENOMIC DNA]</scope>
    <source>
        <strain evidence="13 14">DSM 46701</strain>
    </source>
</reference>
<dbReference type="NCBIfam" id="TIGR00163">
    <property type="entry name" value="PS_decarb"/>
    <property type="match status" value="1"/>
</dbReference>
<evidence type="ECO:0000256" key="8">
    <source>
        <dbReference type="ARBA" id="ARBA00023209"/>
    </source>
</evidence>
<keyword evidence="9 12" id="KW-0456">Lyase</keyword>
<feature type="active site" description="Charge relay system; for autoendoproteolytic cleavage activity" evidence="12">
    <location>
        <position position="143"/>
    </location>
</feature>
<dbReference type="InterPro" id="IPR033177">
    <property type="entry name" value="PSD-B"/>
</dbReference>
<keyword evidence="10 12" id="KW-1208">Phospholipid metabolism</keyword>
<comment type="catalytic activity">
    <reaction evidence="12">
        <text>a 1,2-diacyl-sn-glycero-3-phospho-L-serine + H(+) = a 1,2-diacyl-sn-glycero-3-phosphoethanolamine + CO2</text>
        <dbReference type="Rhea" id="RHEA:20828"/>
        <dbReference type="ChEBI" id="CHEBI:15378"/>
        <dbReference type="ChEBI" id="CHEBI:16526"/>
        <dbReference type="ChEBI" id="CHEBI:57262"/>
        <dbReference type="ChEBI" id="CHEBI:64612"/>
        <dbReference type="EC" id="4.1.1.65"/>
    </reaction>
</comment>
<evidence type="ECO:0000256" key="10">
    <source>
        <dbReference type="ARBA" id="ARBA00023264"/>
    </source>
</evidence>
<dbReference type="GO" id="GO:0004609">
    <property type="term" value="F:phosphatidylserine decarboxylase activity"/>
    <property type="evidence" value="ECO:0007669"/>
    <property type="project" value="UniProtKB-UniRule"/>
</dbReference>
<comment type="similarity">
    <text evidence="12">Belongs to the phosphatidylserine decarboxylase family. PSD-B subfamily. Prokaryotic type I sub-subfamily.</text>
</comment>
<organism evidence="13 14">
    <name type="scientific">Lihuaxuella thermophila</name>
    <dbReference type="NCBI Taxonomy" id="1173111"/>
    <lineage>
        <taxon>Bacteria</taxon>
        <taxon>Bacillati</taxon>
        <taxon>Bacillota</taxon>
        <taxon>Bacilli</taxon>
        <taxon>Bacillales</taxon>
        <taxon>Thermoactinomycetaceae</taxon>
        <taxon>Lihuaxuella</taxon>
    </lineage>
</organism>
<evidence type="ECO:0000256" key="9">
    <source>
        <dbReference type="ARBA" id="ARBA00023239"/>
    </source>
</evidence>
<proteinExistence type="inferred from homology"/>
<feature type="modified residue" description="Pyruvic acid (Ser); by autocatalysis" evidence="12">
    <location>
        <position position="247"/>
    </location>
</feature>
<feature type="active site" description="Charge relay system; for autoendoproteolytic cleavage activity" evidence="12">
    <location>
        <position position="86"/>
    </location>
</feature>
<dbReference type="STRING" id="1173111.SAMN05444955_101266"/>
<evidence type="ECO:0000256" key="12">
    <source>
        <dbReference type="HAMAP-Rule" id="MF_00662"/>
    </source>
</evidence>
<evidence type="ECO:0000256" key="1">
    <source>
        <dbReference type="ARBA" id="ARBA00005189"/>
    </source>
</evidence>
<keyword evidence="7 12" id="KW-0865">Zymogen</keyword>
<evidence type="ECO:0000256" key="11">
    <source>
        <dbReference type="ARBA" id="ARBA00023317"/>
    </source>
</evidence>
<comment type="subunit">
    <text evidence="12">Heterodimer of a large membrane-associated beta subunit and a small pyruvoyl-containing alpha subunit.</text>
</comment>
<dbReference type="OrthoDB" id="9802030at2"/>
<feature type="active site" description="Schiff-base intermediate with substrate; via pyruvic acid; for decarboxylase activity" evidence="12">
    <location>
        <position position="247"/>
    </location>
</feature>
<keyword evidence="6 12" id="KW-0472">Membrane</keyword>
<evidence type="ECO:0000256" key="4">
    <source>
        <dbReference type="ARBA" id="ARBA00022793"/>
    </source>
</evidence>
<dbReference type="HAMAP" id="MF_00662">
    <property type="entry name" value="PS_decarb_PSD_B_type1"/>
    <property type="match status" value="1"/>
</dbReference>
<feature type="chain" id="PRO_5023420454" description="Phosphatidylserine decarboxylase beta chain" evidence="12">
    <location>
        <begin position="1"/>
        <end position="246"/>
    </location>
</feature>
<dbReference type="InterPro" id="IPR003817">
    <property type="entry name" value="PS_Dcarbxylase"/>
</dbReference>
<dbReference type="PANTHER" id="PTHR10067">
    <property type="entry name" value="PHOSPHATIDYLSERINE DECARBOXYLASE"/>
    <property type="match status" value="1"/>
</dbReference>
<keyword evidence="14" id="KW-1185">Reference proteome</keyword>
<dbReference type="GO" id="GO:0006646">
    <property type="term" value="P:phosphatidylethanolamine biosynthetic process"/>
    <property type="evidence" value="ECO:0007669"/>
    <property type="project" value="UniProtKB-UniRule"/>
</dbReference>
<comment type="pathway">
    <text evidence="12">Phospholipid metabolism; phosphatidylethanolamine biosynthesis; phosphatidylethanolamine from CDP-diacylglycerol: step 2/2.</text>
</comment>
<keyword evidence="2 12" id="KW-1003">Cell membrane</keyword>
<dbReference type="UniPathway" id="UPA00558">
    <property type="reaction ID" value="UER00616"/>
</dbReference>
<evidence type="ECO:0000256" key="7">
    <source>
        <dbReference type="ARBA" id="ARBA00023145"/>
    </source>
</evidence>
<evidence type="ECO:0000313" key="13">
    <source>
        <dbReference type="EMBL" id="SEM72337.1"/>
    </source>
</evidence>
<dbReference type="Proteomes" id="UP000199695">
    <property type="component" value="Unassembled WGS sequence"/>
</dbReference>
<comment type="cofactor">
    <cofactor evidence="12">
        <name>pyruvate</name>
        <dbReference type="ChEBI" id="CHEBI:15361"/>
    </cofactor>
    <text evidence="12">Binds 1 pyruvoyl group covalently per subunit.</text>
</comment>
<evidence type="ECO:0000313" key="14">
    <source>
        <dbReference type="Proteomes" id="UP000199695"/>
    </source>
</evidence>
<dbReference type="EC" id="4.1.1.65" evidence="12"/>
<feature type="chain" id="PRO_5023420453" description="Phosphatidylserine decarboxylase alpha chain" evidence="12">
    <location>
        <begin position="247"/>
        <end position="285"/>
    </location>
</feature>